<gene>
    <name evidence="7" type="ORF">DPMN_067003</name>
</gene>
<proteinExistence type="predicted"/>
<dbReference type="Proteomes" id="UP000828390">
    <property type="component" value="Unassembled WGS sequence"/>
</dbReference>
<evidence type="ECO:0000256" key="5">
    <source>
        <dbReference type="ARBA" id="ARBA00023242"/>
    </source>
</evidence>
<evidence type="ECO:0000313" key="7">
    <source>
        <dbReference type="EMBL" id="KAH3707593.1"/>
    </source>
</evidence>
<comment type="subcellular location">
    <subcellularLocation>
        <location evidence="1">Nucleus</location>
    </subcellularLocation>
</comment>
<dbReference type="GO" id="GO:0016071">
    <property type="term" value="P:mRNA metabolic process"/>
    <property type="evidence" value="ECO:0007669"/>
    <property type="project" value="UniProtKB-ARBA"/>
</dbReference>
<feature type="region of interest" description="Disordered" evidence="6">
    <location>
        <begin position="52"/>
        <end position="87"/>
    </location>
</feature>
<reference evidence="7" key="1">
    <citation type="journal article" date="2019" name="bioRxiv">
        <title>The Genome of the Zebra Mussel, Dreissena polymorpha: A Resource for Invasive Species Research.</title>
        <authorList>
            <person name="McCartney M.A."/>
            <person name="Auch B."/>
            <person name="Kono T."/>
            <person name="Mallez S."/>
            <person name="Zhang Y."/>
            <person name="Obille A."/>
            <person name="Becker A."/>
            <person name="Abrahante J.E."/>
            <person name="Garbe J."/>
            <person name="Badalamenti J.P."/>
            <person name="Herman A."/>
            <person name="Mangelson H."/>
            <person name="Liachko I."/>
            <person name="Sullivan S."/>
            <person name="Sone E.D."/>
            <person name="Koren S."/>
            <person name="Silverstein K.A.T."/>
            <person name="Beckman K.B."/>
            <person name="Gohl D.M."/>
        </authorList>
    </citation>
    <scope>NUCLEOTIDE SEQUENCE</scope>
    <source>
        <strain evidence="7">Duluth1</strain>
        <tissue evidence="7">Whole animal</tissue>
    </source>
</reference>
<evidence type="ECO:0000256" key="3">
    <source>
        <dbReference type="ARBA" id="ARBA00023159"/>
    </source>
</evidence>
<keyword evidence="3" id="KW-0010">Activator</keyword>
<keyword evidence="5" id="KW-0539">Nucleus</keyword>
<dbReference type="InterPro" id="IPR026780">
    <property type="entry name" value="PNRC1/2"/>
</dbReference>
<dbReference type="AlphaFoldDB" id="A0A9D3YV27"/>
<evidence type="ECO:0000256" key="4">
    <source>
        <dbReference type="ARBA" id="ARBA00023163"/>
    </source>
</evidence>
<dbReference type="Pfam" id="PF15365">
    <property type="entry name" value="PNRC"/>
    <property type="match status" value="1"/>
</dbReference>
<evidence type="ECO:0000256" key="2">
    <source>
        <dbReference type="ARBA" id="ARBA00023015"/>
    </source>
</evidence>
<sequence>MKPRETGRRAGRRRTSSGSSRGSPSPKLLEERCSPVEGTELPFFARPMLSTLRVSPPPRPADATCSRSPSPEGNAYAGAKFHDPPSPEFLPKPPSHWFCFTAAPEQPVSGCSDISSQLKMLLKVAPPTIKLHPIM</sequence>
<organism evidence="7 8">
    <name type="scientific">Dreissena polymorpha</name>
    <name type="common">Zebra mussel</name>
    <name type="synonym">Mytilus polymorpha</name>
    <dbReference type="NCBI Taxonomy" id="45954"/>
    <lineage>
        <taxon>Eukaryota</taxon>
        <taxon>Metazoa</taxon>
        <taxon>Spiralia</taxon>
        <taxon>Lophotrochozoa</taxon>
        <taxon>Mollusca</taxon>
        <taxon>Bivalvia</taxon>
        <taxon>Autobranchia</taxon>
        <taxon>Heteroconchia</taxon>
        <taxon>Euheterodonta</taxon>
        <taxon>Imparidentia</taxon>
        <taxon>Neoheterodontei</taxon>
        <taxon>Myida</taxon>
        <taxon>Dreissenoidea</taxon>
        <taxon>Dreissenidae</taxon>
        <taxon>Dreissena</taxon>
    </lineage>
</organism>
<keyword evidence="4" id="KW-0804">Transcription</keyword>
<evidence type="ECO:0000256" key="6">
    <source>
        <dbReference type="SAM" id="MobiDB-lite"/>
    </source>
</evidence>
<keyword evidence="2" id="KW-0805">Transcription regulation</keyword>
<feature type="compositionally biased region" description="Low complexity" evidence="6">
    <location>
        <begin position="16"/>
        <end position="26"/>
    </location>
</feature>
<keyword evidence="8" id="KW-1185">Reference proteome</keyword>
<reference evidence="7" key="2">
    <citation type="submission" date="2020-11" db="EMBL/GenBank/DDBJ databases">
        <authorList>
            <person name="McCartney M.A."/>
            <person name="Auch B."/>
            <person name="Kono T."/>
            <person name="Mallez S."/>
            <person name="Becker A."/>
            <person name="Gohl D.M."/>
            <person name="Silverstein K.A.T."/>
            <person name="Koren S."/>
            <person name="Bechman K.B."/>
            <person name="Herman A."/>
            <person name="Abrahante J.E."/>
            <person name="Garbe J."/>
        </authorList>
    </citation>
    <scope>NUCLEOTIDE SEQUENCE</scope>
    <source>
        <strain evidence="7">Duluth1</strain>
        <tissue evidence="7">Whole animal</tissue>
    </source>
</reference>
<protein>
    <submittedName>
        <fullName evidence="7">Uncharacterized protein</fullName>
    </submittedName>
</protein>
<feature type="region of interest" description="Disordered" evidence="6">
    <location>
        <begin position="1"/>
        <end position="33"/>
    </location>
</feature>
<dbReference type="GO" id="GO:0005634">
    <property type="term" value="C:nucleus"/>
    <property type="evidence" value="ECO:0007669"/>
    <property type="project" value="UniProtKB-SubCell"/>
</dbReference>
<evidence type="ECO:0000313" key="8">
    <source>
        <dbReference type="Proteomes" id="UP000828390"/>
    </source>
</evidence>
<evidence type="ECO:0000256" key="1">
    <source>
        <dbReference type="ARBA" id="ARBA00004123"/>
    </source>
</evidence>
<dbReference type="EMBL" id="JAIWYP010000014">
    <property type="protein sequence ID" value="KAH3707593.1"/>
    <property type="molecule type" value="Genomic_DNA"/>
</dbReference>
<dbReference type="PANTHER" id="PTHR15405">
    <property type="entry name" value="PROLINE-RICH NUCLEAR RECEPTOR COACTIVATOR"/>
    <property type="match status" value="1"/>
</dbReference>
<accession>A0A9D3YV27</accession>
<name>A0A9D3YV27_DREPO</name>
<comment type="caution">
    <text evidence="7">The sequence shown here is derived from an EMBL/GenBank/DDBJ whole genome shotgun (WGS) entry which is preliminary data.</text>
</comment>
<dbReference type="InterPro" id="IPR028322">
    <property type="entry name" value="PNRC-like_rgn"/>
</dbReference>